<proteinExistence type="predicted"/>
<comment type="caution">
    <text evidence="1">The sequence shown here is derived from an EMBL/GenBank/DDBJ whole genome shotgun (WGS) entry which is preliminary data.</text>
</comment>
<dbReference type="EMBL" id="JAOTIF010000005">
    <property type="protein sequence ID" value="MCU7549273.1"/>
    <property type="molecule type" value="Genomic_DNA"/>
</dbReference>
<reference evidence="1" key="2">
    <citation type="submission" date="2023-04" db="EMBL/GenBank/DDBJ databases">
        <title>Paracnuella aquatica gen. nov., sp. nov., a member of the family Chitinophagaceae isolated from a hot spring.</title>
        <authorList>
            <person name="Wang C."/>
        </authorList>
    </citation>
    <scope>NUCLEOTIDE SEQUENCE</scope>
    <source>
        <strain evidence="1">LB-8</strain>
    </source>
</reference>
<reference evidence="1" key="1">
    <citation type="submission" date="2022-09" db="EMBL/GenBank/DDBJ databases">
        <authorList>
            <person name="Yuan C."/>
            <person name="Ke Z."/>
        </authorList>
    </citation>
    <scope>NUCLEOTIDE SEQUENCE</scope>
    <source>
        <strain evidence="1">LB-8</strain>
    </source>
</reference>
<sequence length="89" mass="10256">MACLCFGYVVWKHKVGYCASEAQERSRQQRRRAQMWAAGGLNPAEVNDRRRGAEWNPVSLCADCFAERYVQALGYCLCVKVWSVAFVFW</sequence>
<accession>A0A9X2XX24</accession>
<dbReference type="Proteomes" id="UP001155483">
    <property type="component" value="Unassembled WGS sequence"/>
</dbReference>
<dbReference type="RefSeq" id="WP_279296716.1">
    <property type="nucleotide sequence ID" value="NZ_JAOTIF010000005.1"/>
</dbReference>
<dbReference type="AlphaFoldDB" id="A0A9X2XX24"/>
<protein>
    <submittedName>
        <fullName evidence="1">Uncharacterized protein</fullName>
    </submittedName>
</protein>
<name>A0A9X2XX24_9BACT</name>
<evidence type="ECO:0000313" key="2">
    <source>
        <dbReference type="Proteomes" id="UP001155483"/>
    </source>
</evidence>
<keyword evidence="2" id="KW-1185">Reference proteome</keyword>
<gene>
    <name evidence="1" type="ORF">OCK74_09105</name>
</gene>
<evidence type="ECO:0000313" key="1">
    <source>
        <dbReference type="EMBL" id="MCU7549273.1"/>
    </source>
</evidence>
<organism evidence="1 2">
    <name type="scientific">Paraflavisolibacter caeni</name>
    <dbReference type="NCBI Taxonomy" id="2982496"/>
    <lineage>
        <taxon>Bacteria</taxon>
        <taxon>Pseudomonadati</taxon>
        <taxon>Bacteroidota</taxon>
        <taxon>Chitinophagia</taxon>
        <taxon>Chitinophagales</taxon>
        <taxon>Chitinophagaceae</taxon>
        <taxon>Paraflavisolibacter</taxon>
    </lineage>
</organism>